<protein>
    <submittedName>
        <fullName evidence="2">Uncharacterized protein</fullName>
    </submittedName>
</protein>
<evidence type="ECO:0000256" key="1">
    <source>
        <dbReference type="SAM" id="MobiDB-lite"/>
    </source>
</evidence>
<dbReference type="AlphaFoldDB" id="A0AAF0YG18"/>
<evidence type="ECO:0000313" key="2">
    <source>
        <dbReference type="EMBL" id="WOO86225.1"/>
    </source>
</evidence>
<gene>
    <name evidence="2" type="ORF">LOC62_07G009710</name>
</gene>
<dbReference type="GeneID" id="87812871"/>
<dbReference type="EMBL" id="CP086720">
    <property type="protein sequence ID" value="WOO86225.1"/>
    <property type="molecule type" value="Genomic_DNA"/>
</dbReference>
<feature type="compositionally biased region" description="Polar residues" evidence="1">
    <location>
        <begin position="1"/>
        <end position="11"/>
    </location>
</feature>
<feature type="compositionally biased region" description="Low complexity" evidence="1">
    <location>
        <begin position="30"/>
        <end position="42"/>
    </location>
</feature>
<reference evidence="2" key="1">
    <citation type="submission" date="2023-10" db="EMBL/GenBank/DDBJ databases">
        <authorList>
            <person name="Noh H."/>
        </authorList>
    </citation>
    <scope>NUCLEOTIDE SEQUENCE</scope>
    <source>
        <strain evidence="2">DUCC4014</strain>
    </source>
</reference>
<feature type="region of interest" description="Disordered" evidence="1">
    <location>
        <begin position="1"/>
        <end position="103"/>
    </location>
</feature>
<dbReference type="Proteomes" id="UP000827549">
    <property type="component" value="Chromosome 7"/>
</dbReference>
<feature type="compositionally biased region" description="Basic and acidic residues" evidence="1">
    <location>
        <begin position="79"/>
        <end position="91"/>
    </location>
</feature>
<accession>A0AAF0YG18</accession>
<name>A0AAF0YG18_9TREE</name>
<proteinExistence type="predicted"/>
<dbReference type="RefSeq" id="XP_062632251.1">
    <property type="nucleotide sequence ID" value="XM_062776267.1"/>
</dbReference>
<sequence length="158" mass="17189">MSRNDPATYSSLKDLKQSSRTWWGGKKNSAPAAPTATAEPEPYIAPPPRSTTFEQKSRYIPPSERAPGQAMFEHVPTAAERDRDREREAKRQQSWGEWANENATWASNSVSEGYNSTFNAENRDKVLSGIGTGAAKVAGGAVKYTAKGIWAVGKAATK</sequence>
<evidence type="ECO:0000313" key="3">
    <source>
        <dbReference type="Proteomes" id="UP000827549"/>
    </source>
</evidence>
<organism evidence="2 3">
    <name type="scientific">Vanrija pseudolonga</name>
    <dbReference type="NCBI Taxonomy" id="143232"/>
    <lineage>
        <taxon>Eukaryota</taxon>
        <taxon>Fungi</taxon>
        <taxon>Dikarya</taxon>
        <taxon>Basidiomycota</taxon>
        <taxon>Agaricomycotina</taxon>
        <taxon>Tremellomycetes</taxon>
        <taxon>Trichosporonales</taxon>
        <taxon>Trichosporonaceae</taxon>
        <taxon>Vanrija</taxon>
    </lineage>
</organism>
<keyword evidence="3" id="KW-1185">Reference proteome</keyword>